<feature type="domain" description="ABC transporter" evidence="5">
    <location>
        <begin position="5"/>
        <end position="245"/>
    </location>
</feature>
<dbReference type="InterPro" id="IPR050683">
    <property type="entry name" value="Bact_Polysacc_Export_ATP-bd"/>
</dbReference>
<evidence type="ECO:0000259" key="5">
    <source>
        <dbReference type="PROSITE" id="PS50893"/>
    </source>
</evidence>
<dbReference type="InterPro" id="IPR027417">
    <property type="entry name" value="P-loop_NTPase"/>
</dbReference>
<proteinExistence type="inferred from homology"/>
<dbReference type="InterPro" id="IPR015860">
    <property type="entry name" value="ABC_transpr_TagH-like"/>
</dbReference>
<comment type="similarity">
    <text evidence="1">Belongs to the ABC transporter superfamily.</text>
</comment>
<dbReference type="EMBL" id="JAWRCP010000001">
    <property type="protein sequence ID" value="MDW6091561.1"/>
    <property type="molecule type" value="Genomic_DNA"/>
</dbReference>
<organism evidence="6 7">
    <name type="scientific">Vibrio rhizosphaerae</name>
    <dbReference type="NCBI Taxonomy" id="398736"/>
    <lineage>
        <taxon>Bacteria</taxon>
        <taxon>Pseudomonadati</taxon>
        <taxon>Pseudomonadota</taxon>
        <taxon>Gammaproteobacteria</taxon>
        <taxon>Vibrionales</taxon>
        <taxon>Vibrionaceae</taxon>
        <taxon>Vibrio</taxon>
    </lineage>
</organism>
<dbReference type="Pfam" id="PF00005">
    <property type="entry name" value="ABC_tran"/>
    <property type="match status" value="1"/>
</dbReference>
<dbReference type="CDD" id="cd10147">
    <property type="entry name" value="Wzt_C-like"/>
    <property type="match status" value="1"/>
</dbReference>
<evidence type="ECO:0000313" key="7">
    <source>
        <dbReference type="Proteomes" id="UP001279860"/>
    </source>
</evidence>
<sequence>MNNVLEINNISKSFKEYGSEIKRICSWFGLNVKAATEHQILKGINFSILPGEAVGIVGHNGAGKSTLLKIITGTLNPSSGSIKVNGRISAILELGMGFHPDLTGRENVYHTGSLMGFTKKKIDDVIDDIEIFSDIGEYFDQPVRTYSSGMQVRVAFSIATAYRPEILIIDEALSVGDTYFQHKSFKKIQEFQKLGTTLLIVSHDSQAIQNICDKAILINNGEVELVGKPQVVMDYYNALLSKNSDDNIVQEINIDDNTVKTISGNKKATVNSIRLTDEHGIRLKKVSTGQKVIIILNIVINDNVDELVIGYSIKDKFGKIIYGTNTYYTNQILYHLSKGKEIECKIAFDMNLGSGSYSLQTALVNSKNHIDENYEWQDMALVFDVDNKDKTPFVGVSWLEPNIMVNQNDDIICTKL</sequence>
<comment type="caution">
    <text evidence="6">The sequence shown here is derived from an EMBL/GenBank/DDBJ whole genome shotgun (WGS) entry which is preliminary data.</text>
</comment>
<evidence type="ECO:0000256" key="4">
    <source>
        <dbReference type="ARBA" id="ARBA00022840"/>
    </source>
</evidence>
<dbReference type="PROSITE" id="PS50893">
    <property type="entry name" value="ABC_TRANSPORTER_2"/>
    <property type="match status" value="1"/>
</dbReference>
<keyword evidence="4 6" id="KW-0067">ATP-binding</keyword>
<dbReference type="RefSeq" id="WP_318584316.1">
    <property type="nucleotide sequence ID" value="NZ_JAWRCP010000001.1"/>
</dbReference>
<dbReference type="Gene3D" id="2.70.50.60">
    <property type="entry name" value="abc- transporter (atp binding component) like domain"/>
    <property type="match status" value="1"/>
</dbReference>
<evidence type="ECO:0000256" key="3">
    <source>
        <dbReference type="ARBA" id="ARBA00022741"/>
    </source>
</evidence>
<dbReference type="Gene3D" id="3.40.50.300">
    <property type="entry name" value="P-loop containing nucleotide triphosphate hydrolases"/>
    <property type="match status" value="1"/>
</dbReference>
<dbReference type="InterPro" id="IPR017871">
    <property type="entry name" value="ABC_transporter-like_CS"/>
</dbReference>
<name>A0ABU4IQ83_9VIBR</name>
<keyword evidence="2" id="KW-0813">Transport</keyword>
<dbReference type="PANTHER" id="PTHR46743:SF2">
    <property type="entry name" value="TEICHOIC ACIDS EXPORT ATP-BINDING PROTEIN TAGH"/>
    <property type="match status" value="1"/>
</dbReference>
<dbReference type="Proteomes" id="UP001279860">
    <property type="component" value="Unassembled WGS sequence"/>
</dbReference>
<dbReference type="Pfam" id="PF14524">
    <property type="entry name" value="Wzt_C"/>
    <property type="match status" value="1"/>
</dbReference>
<evidence type="ECO:0000313" key="6">
    <source>
        <dbReference type="EMBL" id="MDW6091561.1"/>
    </source>
</evidence>
<dbReference type="SMART" id="SM00382">
    <property type="entry name" value="AAA"/>
    <property type="match status" value="1"/>
</dbReference>
<dbReference type="SUPFAM" id="SSF52540">
    <property type="entry name" value="P-loop containing nucleoside triphosphate hydrolases"/>
    <property type="match status" value="1"/>
</dbReference>
<accession>A0ABU4IQ83</accession>
<dbReference type="InterPro" id="IPR003439">
    <property type="entry name" value="ABC_transporter-like_ATP-bd"/>
</dbReference>
<dbReference type="InterPro" id="IPR003593">
    <property type="entry name" value="AAA+_ATPase"/>
</dbReference>
<evidence type="ECO:0000256" key="2">
    <source>
        <dbReference type="ARBA" id="ARBA00022448"/>
    </source>
</evidence>
<dbReference type="CDD" id="cd03220">
    <property type="entry name" value="ABC_KpsT_Wzt"/>
    <property type="match status" value="1"/>
</dbReference>
<protein>
    <submittedName>
        <fullName evidence="6">ABC transporter ATP-binding protein</fullName>
    </submittedName>
</protein>
<dbReference type="PANTHER" id="PTHR46743">
    <property type="entry name" value="TEICHOIC ACIDS EXPORT ATP-BINDING PROTEIN TAGH"/>
    <property type="match status" value="1"/>
</dbReference>
<reference evidence="6 7" key="1">
    <citation type="submission" date="2023-11" db="EMBL/GenBank/DDBJ databases">
        <title>Plant-associative lifestyle of Vibrio porteresiae and its evolutionary dynamics.</title>
        <authorList>
            <person name="Rameshkumar N."/>
            <person name="Kirti K."/>
        </authorList>
    </citation>
    <scope>NUCLEOTIDE SEQUENCE [LARGE SCALE GENOMIC DNA]</scope>
    <source>
        <strain evidence="6 7">MSSRF7</strain>
    </source>
</reference>
<dbReference type="PROSITE" id="PS00211">
    <property type="entry name" value="ABC_TRANSPORTER_1"/>
    <property type="match status" value="1"/>
</dbReference>
<keyword evidence="7" id="KW-1185">Reference proteome</keyword>
<evidence type="ECO:0000256" key="1">
    <source>
        <dbReference type="ARBA" id="ARBA00005417"/>
    </source>
</evidence>
<dbReference type="GO" id="GO:0005524">
    <property type="term" value="F:ATP binding"/>
    <property type="evidence" value="ECO:0007669"/>
    <property type="project" value="UniProtKB-KW"/>
</dbReference>
<keyword evidence="3" id="KW-0547">Nucleotide-binding</keyword>
<dbReference type="InterPro" id="IPR029439">
    <property type="entry name" value="Wzt_C"/>
</dbReference>
<gene>
    <name evidence="6" type="ORF">SBX64_03190</name>
</gene>